<dbReference type="EMBL" id="CP002467">
    <property type="protein sequence ID" value="ADV82321.1"/>
    <property type="molecule type" value="Genomic_DNA"/>
</dbReference>
<evidence type="ECO:0000256" key="1">
    <source>
        <dbReference type="SAM" id="MobiDB-lite"/>
    </source>
</evidence>
<name>E8V1P0_TERSS</name>
<dbReference type="RefSeq" id="WP_013568054.1">
    <property type="nucleotide sequence ID" value="NC_014963.1"/>
</dbReference>
<sequence length="301" mass="30850">MKRSSALPFSAAFTFATMQAVAQASGVANPPEAIVADQPAPTYTAAPATASSAPGTSPSTRTSAPTSEPPFTIVGPSAAVAPDPHHVSLSQLNAQQAGDDDASLMVLDVPAAENELPAGTILRVRVHQELDTTKTTTGTALLGELSDPVERNGRVLLPAGTPFEAIVTAVHGGKRISGAALIHIEPRHITLNGVQYPIRASVIDTDQYGKTRIDNEGNIVRRDHVGATLAAMSLTTGGAAAAGGVFGGVPGALIGAGIGAGASTIWWLKQDRQMHLAPEATIVFSLSAPIFLNHPRSEGAE</sequence>
<protein>
    <recommendedName>
        <fullName evidence="5">TrbI/VirB10 family protein</fullName>
    </recommendedName>
</protein>
<dbReference type="OrthoDB" id="115276at2"/>
<keyword evidence="2" id="KW-0732">Signal</keyword>
<keyword evidence="4" id="KW-1185">Reference proteome</keyword>
<evidence type="ECO:0000313" key="3">
    <source>
        <dbReference type="EMBL" id="ADV82321.1"/>
    </source>
</evidence>
<dbReference type="HOGENOM" id="CLU_929884_0_0_0"/>
<feature type="compositionally biased region" description="Low complexity" evidence="1">
    <location>
        <begin position="39"/>
        <end position="70"/>
    </location>
</feature>
<accession>E8V1P0</accession>
<feature type="chain" id="PRO_5003232948" description="TrbI/VirB10 family protein" evidence="2">
    <location>
        <begin position="25"/>
        <end position="301"/>
    </location>
</feature>
<evidence type="ECO:0008006" key="5">
    <source>
        <dbReference type="Google" id="ProtNLM"/>
    </source>
</evidence>
<organism evidence="3 4">
    <name type="scientific">Terriglobus saanensis (strain ATCC BAA-1853 / DSM 23119 / SP1PR4)</name>
    <dbReference type="NCBI Taxonomy" id="401053"/>
    <lineage>
        <taxon>Bacteria</taxon>
        <taxon>Pseudomonadati</taxon>
        <taxon>Acidobacteriota</taxon>
        <taxon>Terriglobia</taxon>
        <taxon>Terriglobales</taxon>
        <taxon>Acidobacteriaceae</taxon>
        <taxon>Terriglobus</taxon>
    </lineage>
</organism>
<gene>
    <name evidence="3" type="ordered locus">AciPR4_1498</name>
</gene>
<dbReference type="Proteomes" id="UP000006844">
    <property type="component" value="Chromosome"/>
</dbReference>
<reference evidence="3 4" key="1">
    <citation type="journal article" date="2012" name="Stand. Genomic Sci.">
        <title>Complete genome sequence of Terriglobus saanensis type strain SP1PR4(T), an Acidobacteria from tundra soil.</title>
        <authorList>
            <person name="Rawat S.R."/>
            <person name="Mannisto M.K."/>
            <person name="Starovoytov V."/>
            <person name="Goodwin L."/>
            <person name="Nolan M."/>
            <person name="Hauser L."/>
            <person name="Land M."/>
            <person name="Davenport K.W."/>
            <person name="Woyke T."/>
            <person name="Haggblom M.M."/>
        </authorList>
    </citation>
    <scope>NUCLEOTIDE SEQUENCE</scope>
    <source>
        <strain evidence="4">ATCC BAA-1853 / DSM 23119 / SP1PR4</strain>
    </source>
</reference>
<proteinExistence type="predicted"/>
<dbReference type="eggNOG" id="ENOG5030X8J">
    <property type="taxonomic scope" value="Bacteria"/>
</dbReference>
<evidence type="ECO:0000256" key="2">
    <source>
        <dbReference type="SAM" id="SignalP"/>
    </source>
</evidence>
<evidence type="ECO:0000313" key="4">
    <source>
        <dbReference type="Proteomes" id="UP000006844"/>
    </source>
</evidence>
<feature type="region of interest" description="Disordered" evidence="1">
    <location>
        <begin position="32"/>
        <end position="84"/>
    </location>
</feature>
<dbReference type="AlphaFoldDB" id="E8V1P0"/>
<feature type="signal peptide" evidence="2">
    <location>
        <begin position="1"/>
        <end position="24"/>
    </location>
</feature>
<dbReference type="KEGG" id="tsa:AciPR4_1498"/>